<dbReference type="EMBL" id="JAULSN010000006">
    <property type="protein sequence ID" value="KAK3369667.1"/>
    <property type="molecule type" value="Genomic_DNA"/>
</dbReference>
<proteinExistence type="predicted"/>
<dbReference type="AlphaFoldDB" id="A0AAE0K4W1"/>
<protein>
    <submittedName>
        <fullName evidence="1">Uncharacterized protein</fullName>
    </submittedName>
</protein>
<gene>
    <name evidence="1" type="ORF">B0T24DRAFT_363401</name>
</gene>
<organism evidence="1 2">
    <name type="scientific">Lasiosphaeria ovina</name>
    <dbReference type="NCBI Taxonomy" id="92902"/>
    <lineage>
        <taxon>Eukaryota</taxon>
        <taxon>Fungi</taxon>
        <taxon>Dikarya</taxon>
        <taxon>Ascomycota</taxon>
        <taxon>Pezizomycotina</taxon>
        <taxon>Sordariomycetes</taxon>
        <taxon>Sordariomycetidae</taxon>
        <taxon>Sordariales</taxon>
        <taxon>Lasiosphaeriaceae</taxon>
        <taxon>Lasiosphaeria</taxon>
    </lineage>
</organism>
<evidence type="ECO:0000313" key="2">
    <source>
        <dbReference type="Proteomes" id="UP001287356"/>
    </source>
</evidence>
<name>A0AAE0K4W1_9PEZI</name>
<dbReference type="Proteomes" id="UP001287356">
    <property type="component" value="Unassembled WGS sequence"/>
</dbReference>
<keyword evidence="2" id="KW-1185">Reference proteome</keyword>
<reference evidence="1" key="1">
    <citation type="journal article" date="2023" name="Mol. Phylogenet. Evol.">
        <title>Genome-scale phylogeny and comparative genomics of the fungal order Sordariales.</title>
        <authorList>
            <person name="Hensen N."/>
            <person name="Bonometti L."/>
            <person name="Westerberg I."/>
            <person name="Brannstrom I.O."/>
            <person name="Guillou S."/>
            <person name="Cros-Aarteil S."/>
            <person name="Calhoun S."/>
            <person name="Haridas S."/>
            <person name="Kuo A."/>
            <person name="Mondo S."/>
            <person name="Pangilinan J."/>
            <person name="Riley R."/>
            <person name="LaButti K."/>
            <person name="Andreopoulos B."/>
            <person name="Lipzen A."/>
            <person name="Chen C."/>
            <person name="Yan M."/>
            <person name="Daum C."/>
            <person name="Ng V."/>
            <person name="Clum A."/>
            <person name="Steindorff A."/>
            <person name="Ohm R.A."/>
            <person name="Martin F."/>
            <person name="Silar P."/>
            <person name="Natvig D.O."/>
            <person name="Lalanne C."/>
            <person name="Gautier V."/>
            <person name="Ament-Velasquez S.L."/>
            <person name="Kruys A."/>
            <person name="Hutchinson M.I."/>
            <person name="Powell A.J."/>
            <person name="Barry K."/>
            <person name="Miller A.N."/>
            <person name="Grigoriev I.V."/>
            <person name="Debuchy R."/>
            <person name="Gladieux P."/>
            <person name="Hiltunen Thoren M."/>
            <person name="Johannesson H."/>
        </authorList>
    </citation>
    <scope>NUCLEOTIDE SEQUENCE</scope>
    <source>
        <strain evidence="1">CBS 958.72</strain>
    </source>
</reference>
<accession>A0AAE0K4W1</accession>
<comment type="caution">
    <text evidence="1">The sequence shown here is derived from an EMBL/GenBank/DDBJ whole genome shotgun (WGS) entry which is preliminary data.</text>
</comment>
<reference evidence="1" key="2">
    <citation type="submission" date="2023-06" db="EMBL/GenBank/DDBJ databases">
        <authorList>
            <consortium name="Lawrence Berkeley National Laboratory"/>
            <person name="Haridas S."/>
            <person name="Hensen N."/>
            <person name="Bonometti L."/>
            <person name="Westerberg I."/>
            <person name="Brannstrom I.O."/>
            <person name="Guillou S."/>
            <person name="Cros-Aarteil S."/>
            <person name="Calhoun S."/>
            <person name="Kuo A."/>
            <person name="Mondo S."/>
            <person name="Pangilinan J."/>
            <person name="Riley R."/>
            <person name="Labutti K."/>
            <person name="Andreopoulos B."/>
            <person name="Lipzen A."/>
            <person name="Chen C."/>
            <person name="Yanf M."/>
            <person name="Daum C."/>
            <person name="Ng V."/>
            <person name="Clum A."/>
            <person name="Steindorff A."/>
            <person name="Ohm R."/>
            <person name="Martin F."/>
            <person name="Silar P."/>
            <person name="Natvig D."/>
            <person name="Lalanne C."/>
            <person name="Gautier V."/>
            <person name="Ament-Velasquez S.L."/>
            <person name="Kruys A."/>
            <person name="Hutchinson M.I."/>
            <person name="Powell A.J."/>
            <person name="Barry K."/>
            <person name="Miller A.N."/>
            <person name="Grigoriev I.V."/>
            <person name="Debuchy R."/>
            <person name="Gladieux P."/>
            <person name="Thoren M.H."/>
            <person name="Johannesson H."/>
        </authorList>
    </citation>
    <scope>NUCLEOTIDE SEQUENCE</scope>
    <source>
        <strain evidence="1">CBS 958.72</strain>
    </source>
</reference>
<sequence>MAAAKASKTGSRRLPCDYLFHYLRLLIPTTDSHSAQALSAKAWHCMCRSHAGLHETWVPSGGYELIDHSSVVPAPVPIPIPIRDQCSQPRSPHHCGGWRWGWVYCAVGLTCDGTQGRRISFPRCVAPRRRRIHYPPCHLQPTTLESRNPYFVIWRWQQAASWLLALAMLHLAWIESVYVPNGLMVVCWCDPESPVGLTRPQQEEFTA</sequence>
<evidence type="ECO:0000313" key="1">
    <source>
        <dbReference type="EMBL" id="KAK3369667.1"/>
    </source>
</evidence>